<protein>
    <submittedName>
        <fullName evidence="1">Uncharacterized protein</fullName>
    </submittedName>
</protein>
<gene>
    <name evidence="1" type="ORF">E2C01_041236</name>
</gene>
<organism evidence="1 2">
    <name type="scientific">Portunus trituberculatus</name>
    <name type="common">Swimming crab</name>
    <name type="synonym">Neptunus trituberculatus</name>
    <dbReference type="NCBI Taxonomy" id="210409"/>
    <lineage>
        <taxon>Eukaryota</taxon>
        <taxon>Metazoa</taxon>
        <taxon>Ecdysozoa</taxon>
        <taxon>Arthropoda</taxon>
        <taxon>Crustacea</taxon>
        <taxon>Multicrustacea</taxon>
        <taxon>Malacostraca</taxon>
        <taxon>Eumalacostraca</taxon>
        <taxon>Eucarida</taxon>
        <taxon>Decapoda</taxon>
        <taxon>Pleocyemata</taxon>
        <taxon>Brachyura</taxon>
        <taxon>Eubrachyura</taxon>
        <taxon>Portunoidea</taxon>
        <taxon>Portunidae</taxon>
        <taxon>Portuninae</taxon>
        <taxon>Portunus</taxon>
    </lineage>
</organism>
<proteinExistence type="predicted"/>
<evidence type="ECO:0000313" key="2">
    <source>
        <dbReference type="Proteomes" id="UP000324222"/>
    </source>
</evidence>
<reference evidence="1 2" key="1">
    <citation type="submission" date="2019-05" db="EMBL/GenBank/DDBJ databases">
        <title>Another draft genome of Portunus trituberculatus and its Hox gene families provides insights of decapod evolution.</title>
        <authorList>
            <person name="Jeong J.-H."/>
            <person name="Song I."/>
            <person name="Kim S."/>
            <person name="Choi T."/>
            <person name="Kim D."/>
            <person name="Ryu S."/>
            <person name="Kim W."/>
        </authorList>
    </citation>
    <scope>NUCLEOTIDE SEQUENCE [LARGE SCALE GENOMIC DNA]</scope>
    <source>
        <tissue evidence="1">Muscle</tissue>
    </source>
</reference>
<accession>A0A5B7FQ57</accession>
<sequence>MLVGRLASELQGVWDRDERFRLDMWRLLIRGSAAGGGWILGCGVGVTETLGNSMLKSPIDVAV</sequence>
<evidence type="ECO:0000313" key="1">
    <source>
        <dbReference type="EMBL" id="MPC47487.1"/>
    </source>
</evidence>
<dbReference type="AlphaFoldDB" id="A0A5B7FQ57"/>
<keyword evidence="2" id="KW-1185">Reference proteome</keyword>
<dbReference type="EMBL" id="VSRR010007766">
    <property type="protein sequence ID" value="MPC47487.1"/>
    <property type="molecule type" value="Genomic_DNA"/>
</dbReference>
<dbReference type="Proteomes" id="UP000324222">
    <property type="component" value="Unassembled WGS sequence"/>
</dbReference>
<name>A0A5B7FQ57_PORTR</name>
<comment type="caution">
    <text evidence="1">The sequence shown here is derived from an EMBL/GenBank/DDBJ whole genome shotgun (WGS) entry which is preliminary data.</text>
</comment>